<dbReference type="GO" id="GO:0005524">
    <property type="term" value="F:ATP binding"/>
    <property type="evidence" value="ECO:0007669"/>
    <property type="project" value="UniProtKB-UniRule"/>
</dbReference>
<feature type="compositionally biased region" description="Polar residues" evidence="7">
    <location>
        <begin position="573"/>
        <end position="583"/>
    </location>
</feature>
<organism evidence="8 9">
    <name type="scientific">Corvus moneduloides</name>
    <name type="common">New Caledonian crow</name>
    <dbReference type="NCBI Taxonomy" id="1196302"/>
    <lineage>
        <taxon>Eukaryota</taxon>
        <taxon>Metazoa</taxon>
        <taxon>Chordata</taxon>
        <taxon>Craniata</taxon>
        <taxon>Vertebrata</taxon>
        <taxon>Euteleostomi</taxon>
        <taxon>Archelosauria</taxon>
        <taxon>Archosauria</taxon>
        <taxon>Dinosauria</taxon>
        <taxon>Saurischia</taxon>
        <taxon>Theropoda</taxon>
        <taxon>Coelurosauria</taxon>
        <taxon>Aves</taxon>
        <taxon>Neognathae</taxon>
        <taxon>Neoaves</taxon>
        <taxon>Telluraves</taxon>
        <taxon>Australaves</taxon>
        <taxon>Passeriformes</taxon>
        <taxon>Corvoidea</taxon>
        <taxon>Corvidae</taxon>
        <taxon>Corvus</taxon>
    </lineage>
</organism>
<evidence type="ECO:0000256" key="5">
    <source>
        <dbReference type="ARBA" id="ARBA00022777"/>
    </source>
</evidence>
<dbReference type="Pfam" id="PF00069">
    <property type="entry name" value="Pkinase"/>
    <property type="match status" value="1"/>
</dbReference>
<dbReference type="FunFam" id="3.90.810.10:FF:000002">
    <property type="entry name" value="Non-specific serine/threonine protein kinase"/>
    <property type="match status" value="1"/>
</dbReference>
<reference evidence="9" key="1">
    <citation type="submission" date="2019-10" db="EMBL/GenBank/DDBJ databases">
        <title>Corvus moneduloides (New Caledonian crow) genome, bCorMon1, primary haplotype.</title>
        <authorList>
            <person name="Rutz C."/>
            <person name="Fungtammasan C."/>
            <person name="Mountcastle J."/>
            <person name="Formenti G."/>
            <person name="Chow W."/>
            <person name="Howe K."/>
            <person name="Steele M.P."/>
            <person name="Fernandes J."/>
            <person name="Gilbert M.T.P."/>
            <person name="Fedrigo O."/>
            <person name="Jarvis E.D."/>
            <person name="Gemmell N."/>
        </authorList>
    </citation>
    <scope>NUCLEOTIDE SEQUENCE [LARGE SCALE GENOMIC DNA]</scope>
</reference>
<dbReference type="SUPFAM" id="SSF56112">
    <property type="entry name" value="Protein kinase-like (PK-like)"/>
    <property type="match status" value="1"/>
</dbReference>
<protein>
    <recommendedName>
        <fullName evidence="1">non-specific serine/threonine protein kinase</fullName>
        <ecNumber evidence="1">2.7.11.1</ecNumber>
    </recommendedName>
</protein>
<evidence type="ECO:0000256" key="6">
    <source>
        <dbReference type="ARBA" id="ARBA00022840"/>
    </source>
</evidence>
<feature type="compositionally biased region" description="Low complexity" evidence="7">
    <location>
        <begin position="549"/>
        <end position="567"/>
    </location>
</feature>
<feature type="region of interest" description="Disordered" evidence="7">
    <location>
        <begin position="42"/>
        <end position="93"/>
    </location>
</feature>
<feature type="region of interest" description="Disordered" evidence="7">
    <location>
        <begin position="499"/>
        <end position="520"/>
    </location>
</feature>
<dbReference type="PROSITE" id="PS00107">
    <property type="entry name" value="PROTEIN_KINASE_ATP"/>
    <property type="match status" value="1"/>
</dbReference>
<dbReference type="Gene3D" id="3.90.810.10">
    <property type="entry name" value="CRIB domain"/>
    <property type="match status" value="1"/>
</dbReference>
<sequence length="913" mass="99730">MSARVGAQVGACMGGGVHGCLGWCRHGCVGAQVPWLVQTRRGGGAQGGWSGRQSPRADVRAGAQLPPRARRHSPAPPLRAAGAGGAGLRARRGGGAAAAPAQLSAARLGSARGAGGGTCGRAVRSRAERSCGPDVAGTWRWGRRDGGGRDLSTMFGKKKKRLEISGPSNFEHRVHTGFDHREQKFTGLPQQWHSLLADTANRPKPMVDPSCITPIQLAPMKTIVRGNKPRKDTSINGLLEEFDNISVTRSNSLRKESPPTHHQGNANHVPRHQEENGYITFSQYSSESDTTTDYVVEKYRDKTLYGEELDRYYKGSYAAKQNGHMMKVTSRDIYYSEVTPLQSDLSRFLPDYHAHLEAKPKPLEYGGLKLEYQRIPSGSSLDYRDSFPYAPSRASVQSECPKERLEYGDSDWGHSLGKDDYDKRPKSSYVDPASPQPAMRQRSRSGSGLQEPAMPYGASAFKAHQQGHSYSSYTYPRLSETAAGIPKMDYDRAQLVVSPPLSGSDTYPRGPVKLPQSQSKVSYSSSSYQYPLVYHKGPHYHQPPLQPGSPYISTASYPSSPSITSSAYPPPSWGSSSDQQPSRVSHEQFRAALQLVVSPGDPREYLDSFIKIGEGSTGIVCIATEKHTGKQVAVKKMDLRKQQRRELLFNEVVIMRDYHHENVVDMYNSYLVGDELWVVMEFLEGGALTDIVTHTRMNEEQIATVCLSVLRALSYLHNQGVIHRDIKSDSILLTSDGRIKLSDFGFCAQVSKEVPRRKSLVGTPYWMAPEVISRLPYGTEVSTAGTARGDIPTPYGTEVSTAGTARGDIPTPCGTEVSTAGTARGDIPTPYGTEVSTAGTARGDIPTPYGTEVSTAGTARGDIPAPWSSVRAVQFGSTYTGMLNSSNYVCPRVLHLAWFESYFPEMKSFSNSI</sequence>
<dbReference type="GO" id="GO:0004674">
    <property type="term" value="F:protein serine/threonine kinase activity"/>
    <property type="evidence" value="ECO:0007669"/>
    <property type="project" value="UniProtKB-KW"/>
</dbReference>
<evidence type="ECO:0000256" key="4">
    <source>
        <dbReference type="ARBA" id="ARBA00022741"/>
    </source>
</evidence>
<dbReference type="Proteomes" id="UP000694553">
    <property type="component" value="Unassembled WGS sequence"/>
</dbReference>
<evidence type="ECO:0000256" key="7">
    <source>
        <dbReference type="SAM" id="MobiDB-lite"/>
    </source>
</evidence>
<dbReference type="Gene3D" id="3.30.200.20">
    <property type="entry name" value="Phosphorylase Kinase, domain 1"/>
    <property type="match status" value="1"/>
</dbReference>
<reference evidence="8" key="3">
    <citation type="submission" date="2025-09" db="UniProtKB">
        <authorList>
            <consortium name="Ensembl"/>
        </authorList>
    </citation>
    <scope>IDENTIFICATION</scope>
</reference>
<accession>A0A8U7M6I9</accession>
<dbReference type="InterPro" id="IPR051931">
    <property type="entry name" value="PAK3-like"/>
</dbReference>
<dbReference type="Pfam" id="PF00786">
    <property type="entry name" value="PBD"/>
    <property type="match status" value="1"/>
</dbReference>
<evidence type="ECO:0000313" key="9">
    <source>
        <dbReference type="Proteomes" id="UP000694553"/>
    </source>
</evidence>
<dbReference type="InterPro" id="IPR036936">
    <property type="entry name" value="CRIB_dom_sf"/>
</dbReference>
<dbReference type="Ensembl" id="ENSCMUT00000027043.2">
    <property type="protein sequence ID" value="ENSCMUP00000025162.2"/>
    <property type="gene ID" value="ENSCMUG00000015331.2"/>
</dbReference>
<dbReference type="FunFam" id="3.30.200.20:FF:000141">
    <property type="entry name" value="Non-specific serine/threonine protein kinase"/>
    <property type="match status" value="1"/>
</dbReference>
<dbReference type="PROSITE" id="PS50011">
    <property type="entry name" value="PROTEIN_KINASE_DOM"/>
    <property type="match status" value="1"/>
</dbReference>
<proteinExistence type="predicted"/>
<dbReference type="EC" id="2.7.11.1" evidence="1"/>
<keyword evidence="2" id="KW-0723">Serine/threonine-protein kinase</keyword>
<reference evidence="8" key="2">
    <citation type="submission" date="2025-08" db="UniProtKB">
        <authorList>
            <consortium name="Ensembl"/>
        </authorList>
    </citation>
    <scope>IDENTIFICATION</scope>
</reference>
<dbReference type="InterPro" id="IPR000719">
    <property type="entry name" value="Prot_kinase_dom"/>
</dbReference>
<name>A0A8C3EVI7_CORMO</name>
<dbReference type="InterPro" id="IPR017441">
    <property type="entry name" value="Protein_kinase_ATP_BS"/>
</dbReference>
<feature type="region of interest" description="Disordered" evidence="7">
    <location>
        <begin position="538"/>
        <end position="584"/>
    </location>
</feature>
<feature type="region of interest" description="Disordered" evidence="7">
    <location>
        <begin position="785"/>
        <end position="849"/>
    </location>
</feature>
<keyword evidence="9" id="KW-1185">Reference proteome</keyword>
<evidence type="ECO:0000313" key="8">
    <source>
        <dbReference type="Ensembl" id="ENSCMUP00000025162.2"/>
    </source>
</evidence>
<dbReference type="InterPro" id="IPR033923">
    <property type="entry name" value="PAK_BD"/>
</dbReference>
<dbReference type="PANTHER" id="PTHR45832:SF4">
    <property type="entry name" value="NON-SPECIFIC SERINE_THREONINE PROTEIN KINASE"/>
    <property type="match status" value="1"/>
</dbReference>
<keyword evidence="5" id="KW-0418">Kinase</keyword>
<feature type="compositionally biased region" description="Basic and acidic residues" evidence="7">
    <location>
        <begin position="416"/>
        <end position="425"/>
    </location>
</feature>
<dbReference type="CDD" id="cd01093">
    <property type="entry name" value="CRIB_PAK_like"/>
    <property type="match status" value="1"/>
</dbReference>
<dbReference type="PROSITE" id="PS50108">
    <property type="entry name" value="CRIB"/>
    <property type="match status" value="1"/>
</dbReference>
<feature type="region of interest" description="Disordered" evidence="7">
    <location>
        <begin position="249"/>
        <end position="274"/>
    </location>
</feature>
<evidence type="ECO:0000256" key="1">
    <source>
        <dbReference type="ARBA" id="ARBA00012513"/>
    </source>
</evidence>
<dbReference type="InterPro" id="IPR000095">
    <property type="entry name" value="CRIB_dom"/>
</dbReference>
<accession>A0A8C3EVI7</accession>
<keyword evidence="4" id="KW-0547">Nucleotide-binding</keyword>
<dbReference type="SMART" id="SM00285">
    <property type="entry name" value="PBD"/>
    <property type="match status" value="1"/>
</dbReference>
<gene>
    <name evidence="8" type="primary">PAK5</name>
</gene>
<evidence type="ECO:0000256" key="3">
    <source>
        <dbReference type="ARBA" id="ARBA00022679"/>
    </source>
</evidence>
<dbReference type="Gene3D" id="1.10.510.10">
    <property type="entry name" value="Transferase(Phosphotransferase) domain 1"/>
    <property type="match status" value="1"/>
</dbReference>
<evidence type="ECO:0000256" key="2">
    <source>
        <dbReference type="ARBA" id="ARBA00022527"/>
    </source>
</evidence>
<dbReference type="PANTHER" id="PTHR45832">
    <property type="entry name" value="SERINE/THREONINE-PROTEIN KINASE SAMKA-RELATED-RELATED"/>
    <property type="match status" value="1"/>
</dbReference>
<feature type="region of interest" description="Disordered" evidence="7">
    <location>
        <begin position="391"/>
        <end position="454"/>
    </location>
</feature>
<dbReference type="InterPro" id="IPR011009">
    <property type="entry name" value="Kinase-like_dom_sf"/>
</dbReference>
<keyword evidence="3" id="KW-0808">Transferase</keyword>
<dbReference type="AlphaFoldDB" id="A0A8C3EVI7"/>
<keyword evidence="6" id="KW-0067">ATP-binding</keyword>